<keyword evidence="2" id="KW-1185">Reference proteome</keyword>
<evidence type="ECO:0000313" key="1">
    <source>
        <dbReference type="EMBL" id="BAY99697.1"/>
    </source>
</evidence>
<reference evidence="1 2" key="1">
    <citation type="submission" date="2017-06" db="EMBL/GenBank/DDBJ databases">
        <title>Genome sequencing of cyanobaciteial culture collection at National Institute for Environmental Studies (NIES).</title>
        <authorList>
            <person name="Hirose Y."/>
            <person name="Shimura Y."/>
            <person name="Fujisawa T."/>
            <person name="Nakamura Y."/>
            <person name="Kawachi M."/>
        </authorList>
    </citation>
    <scope>NUCLEOTIDE SEQUENCE [LARGE SCALE GENOMIC DNA]</scope>
    <source>
        <strain evidence="1 2">NIES-37</strain>
    </source>
</reference>
<protein>
    <submittedName>
        <fullName evidence="1">Uncharacterized protein</fullName>
    </submittedName>
</protein>
<accession>A0A1Z4N1U3</accession>
<dbReference type="Proteomes" id="UP000218785">
    <property type="component" value="Chromosome"/>
</dbReference>
<name>A0A1Z4N1U3_9CYAN</name>
<sequence length="57" mass="6550">MRVNTELELRDPDKFSITTMVYSVSSKENNDSFDNNIRNSISLEKGVTTKEFLYGSK</sequence>
<dbReference type="EMBL" id="AP018248">
    <property type="protein sequence ID" value="BAY99697.1"/>
    <property type="molecule type" value="Genomic_DNA"/>
</dbReference>
<gene>
    <name evidence="1" type="ORF">NIES37_36800</name>
</gene>
<organism evidence="1 2">
    <name type="scientific">Tolypothrix tenuis PCC 7101</name>
    <dbReference type="NCBI Taxonomy" id="231146"/>
    <lineage>
        <taxon>Bacteria</taxon>
        <taxon>Bacillati</taxon>
        <taxon>Cyanobacteriota</taxon>
        <taxon>Cyanophyceae</taxon>
        <taxon>Nostocales</taxon>
        <taxon>Tolypothrichaceae</taxon>
        <taxon>Tolypothrix</taxon>
    </lineage>
</organism>
<proteinExistence type="predicted"/>
<dbReference type="KEGG" id="ttq:NIES37_36800"/>
<dbReference type="AlphaFoldDB" id="A0A1Z4N1U3"/>
<evidence type="ECO:0000313" key="2">
    <source>
        <dbReference type="Proteomes" id="UP000218785"/>
    </source>
</evidence>